<accession>A0A1G8D9A4</accession>
<proteinExistence type="predicted"/>
<dbReference type="InterPro" id="IPR009057">
    <property type="entry name" value="Homeodomain-like_sf"/>
</dbReference>
<sequence>MGRPQDPTIRPRLLGEIQEAMQGSTLSSVTFRGLAGELGLSTYSLSYHFGSRAELIDAILEGTIRARAELLGDQDLSTLSRAEMRTFLRDGYPLTLEEPYAAGVRMQFEAGALERIDPDMGQRIADSHAAWTDQFRRWFEAQGLAPERAAVGSRALTDAFFGTQFGFVLTDDRDAAVAATELAVEALMTHLLGPEPA</sequence>
<gene>
    <name evidence="1" type="ORF">SAMN04489720_1554</name>
</gene>
<dbReference type="EMBL" id="LT629695">
    <property type="protein sequence ID" value="SDH53949.1"/>
    <property type="molecule type" value="Genomic_DNA"/>
</dbReference>
<evidence type="ECO:0000313" key="1">
    <source>
        <dbReference type="EMBL" id="SDH53949.1"/>
    </source>
</evidence>
<organism evidence="1 2">
    <name type="scientific">Agrococcus jejuensis</name>
    <dbReference type="NCBI Taxonomy" id="399736"/>
    <lineage>
        <taxon>Bacteria</taxon>
        <taxon>Bacillati</taxon>
        <taxon>Actinomycetota</taxon>
        <taxon>Actinomycetes</taxon>
        <taxon>Micrococcales</taxon>
        <taxon>Microbacteriaceae</taxon>
        <taxon>Agrococcus</taxon>
    </lineage>
</organism>
<dbReference type="Gene3D" id="1.10.357.10">
    <property type="entry name" value="Tetracycline Repressor, domain 2"/>
    <property type="match status" value="1"/>
</dbReference>
<dbReference type="STRING" id="399736.SAMN04489720_1554"/>
<dbReference type="OrthoDB" id="5177743at2"/>
<reference evidence="2" key="1">
    <citation type="submission" date="2016-10" db="EMBL/GenBank/DDBJ databases">
        <authorList>
            <person name="Varghese N."/>
            <person name="Submissions S."/>
        </authorList>
    </citation>
    <scope>NUCLEOTIDE SEQUENCE [LARGE SCALE GENOMIC DNA]</scope>
    <source>
        <strain evidence="2">DSM 22002</strain>
    </source>
</reference>
<keyword evidence="1" id="KW-0238">DNA-binding</keyword>
<keyword evidence="2" id="KW-1185">Reference proteome</keyword>
<dbReference type="GO" id="GO:0003677">
    <property type="term" value="F:DNA binding"/>
    <property type="evidence" value="ECO:0007669"/>
    <property type="project" value="UniProtKB-KW"/>
</dbReference>
<evidence type="ECO:0000313" key="2">
    <source>
        <dbReference type="Proteomes" id="UP000198822"/>
    </source>
</evidence>
<name>A0A1G8D9A4_9MICO</name>
<dbReference type="AlphaFoldDB" id="A0A1G8D9A4"/>
<protein>
    <submittedName>
        <fullName evidence="1">DNA-binding transcriptional regulator, AcrR family</fullName>
    </submittedName>
</protein>
<dbReference type="Proteomes" id="UP000198822">
    <property type="component" value="Chromosome I"/>
</dbReference>
<dbReference type="RefSeq" id="WP_092503914.1">
    <property type="nucleotide sequence ID" value="NZ_LT629695.1"/>
</dbReference>
<dbReference type="SUPFAM" id="SSF46689">
    <property type="entry name" value="Homeodomain-like"/>
    <property type="match status" value="1"/>
</dbReference>